<dbReference type="InterPro" id="IPR013217">
    <property type="entry name" value="Methyltransf_12"/>
</dbReference>
<feature type="domain" description="Methyltransferase type 12" evidence="1">
    <location>
        <begin position="16"/>
        <end position="79"/>
    </location>
</feature>
<dbReference type="Proteomes" id="UP000623467">
    <property type="component" value="Unassembled WGS sequence"/>
</dbReference>
<organism evidence="2 3">
    <name type="scientific">Mycena sanguinolenta</name>
    <dbReference type="NCBI Taxonomy" id="230812"/>
    <lineage>
        <taxon>Eukaryota</taxon>
        <taxon>Fungi</taxon>
        <taxon>Dikarya</taxon>
        <taxon>Basidiomycota</taxon>
        <taxon>Agaricomycotina</taxon>
        <taxon>Agaricomycetes</taxon>
        <taxon>Agaricomycetidae</taxon>
        <taxon>Agaricales</taxon>
        <taxon>Marasmiineae</taxon>
        <taxon>Mycenaceae</taxon>
        <taxon>Mycena</taxon>
    </lineage>
</organism>
<proteinExistence type="predicted"/>
<protein>
    <submittedName>
        <fullName evidence="2">S-adenosyl-L-methionine-dependent methyltransferase</fullName>
    </submittedName>
</protein>
<dbReference type="EMBL" id="JACAZH010000007">
    <property type="protein sequence ID" value="KAF7363998.1"/>
    <property type="molecule type" value="Genomic_DNA"/>
</dbReference>
<dbReference type="SUPFAM" id="SSF53335">
    <property type="entry name" value="S-adenosyl-L-methionine-dependent methyltransferases"/>
    <property type="match status" value="1"/>
</dbReference>
<dbReference type="Gene3D" id="3.40.50.150">
    <property type="entry name" value="Vaccinia Virus protein VP39"/>
    <property type="match status" value="1"/>
</dbReference>
<dbReference type="InterPro" id="IPR029063">
    <property type="entry name" value="SAM-dependent_MTases_sf"/>
</dbReference>
<keyword evidence="2" id="KW-0808">Transferase</keyword>
<dbReference type="GO" id="GO:0008168">
    <property type="term" value="F:methyltransferase activity"/>
    <property type="evidence" value="ECO:0007669"/>
    <property type="project" value="UniProtKB-KW"/>
</dbReference>
<keyword evidence="3" id="KW-1185">Reference proteome</keyword>
<dbReference type="AlphaFoldDB" id="A0A8H6YPV6"/>
<dbReference type="OrthoDB" id="2013972at2759"/>
<dbReference type="GO" id="GO:0032259">
    <property type="term" value="P:methylation"/>
    <property type="evidence" value="ECO:0007669"/>
    <property type="project" value="UniProtKB-KW"/>
</dbReference>
<accession>A0A8H6YPV6</accession>
<evidence type="ECO:0000313" key="3">
    <source>
        <dbReference type="Proteomes" id="UP000623467"/>
    </source>
</evidence>
<dbReference type="CDD" id="cd02440">
    <property type="entry name" value="AdoMet_MTases"/>
    <property type="match status" value="1"/>
</dbReference>
<name>A0A8H6YPV6_9AGAR</name>
<dbReference type="Pfam" id="PF08242">
    <property type="entry name" value="Methyltransf_12"/>
    <property type="match status" value="1"/>
</dbReference>
<evidence type="ECO:0000259" key="1">
    <source>
        <dbReference type="Pfam" id="PF08242"/>
    </source>
</evidence>
<gene>
    <name evidence="2" type="ORF">MSAN_01058500</name>
</gene>
<keyword evidence="2" id="KW-0489">Methyltransferase</keyword>
<evidence type="ECO:0000313" key="2">
    <source>
        <dbReference type="EMBL" id="KAF7363998.1"/>
    </source>
</evidence>
<comment type="caution">
    <text evidence="2">The sequence shown here is derived from an EMBL/GenBank/DDBJ whole genome shotgun (WGS) entry which is preliminary data.</text>
</comment>
<reference evidence="2" key="1">
    <citation type="submission" date="2020-05" db="EMBL/GenBank/DDBJ databases">
        <title>Mycena genomes resolve the evolution of fungal bioluminescence.</title>
        <authorList>
            <person name="Tsai I.J."/>
        </authorList>
    </citation>
    <scope>NUCLEOTIDE SEQUENCE</scope>
    <source>
        <strain evidence="2">160909Yilan</strain>
    </source>
</reference>
<sequence>MAELYPNAHVIGADLAQNVQQGTPTNFQFIQTDLSEGLPACGDPVGYDLIHSRSFHSHLKDPLAFLYHVDAALKPGGLFIVGDLAEGVFSRDKVQLRSRFPTDGEQNTDGSWTRGWQKLWLDRIIRDLLPVDALLKRSPFSVIFSKNYLCPVGWDGDGFDHGAELGEITLRNIQQFNFAALPALSADGKFSREELELWIDAMEDEFKNKKVYLKWDLAVAVKRPATQ</sequence>